<evidence type="ECO:0000313" key="2">
    <source>
        <dbReference type="Proteomes" id="UP000253201"/>
    </source>
</evidence>
<evidence type="ECO:0008006" key="3">
    <source>
        <dbReference type="Google" id="ProtNLM"/>
    </source>
</evidence>
<accession>A0ABX9FXK8</accession>
<sequence length="256" mass="28851">MPQLALKANEISIELIEMLTSKSQLSEMQFYRYLKDIEKLRDGVSESYLKALANAAYGRKDVAVAFFEDALKHNNDVVAQNYIVYLNNYGTYQEVQEVVNRLTKVYGNRTMLSHAWETNLFLGDVDTALYYAGKLVGVTEEKEAEMVKHLAATALVETKLFKRTSGVTDDQFKDIAVRVIGVAHNHKVKPVSLSFYSVPEEKTSSYVMTVDTLDPDVLSDMNLDIAFSLAENDELIGKNFSVWFEGVQEESDCANI</sequence>
<dbReference type="Proteomes" id="UP000253201">
    <property type="component" value="Unassembled WGS sequence"/>
</dbReference>
<dbReference type="EMBL" id="QNRL01000004">
    <property type="protein sequence ID" value="RBP11839.1"/>
    <property type="molecule type" value="Genomic_DNA"/>
</dbReference>
<name>A0ABX9FXK8_9ENTR</name>
<comment type="caution">
    <text evidence="1">The sequence shown here is derived from an EMBL/GenBank/DDBJ whole genome shotgun (WGS) entry which is preliminary data.</text>
</comment>
<dbReference type="RefSeq" id="WP_113858026.1">
    <property type="nucleotide sequence ID" value="NZ_QNRL01000004.1"/>
</dbReference>
<evidence type="ECO:0000313" key="1">
    <source>
        <dbReference type="EMBL" id="RBP11839.1"/>
    </source>
</evidence>
<protein>
    <recommendedName>
        <fullName evidence="3">Tetratricopeptide repeat protein</fullName>
    </recommendedName>
</protein>
<organism evidence="1 2">
    <name type="scientific">Pseudocitrobacter faecalis</name>
    <dbReference type="NCBI Taxonomy" id="1398493"/>
    <lineage>
        <taxon>Bacteria</taxon>
        <taxon>Pseudomonadati</taxon>
        <taxon>Pseudomonadota</taxon>
        <taxon>Gammaproteobacteria</taxon>
        <taxon>Enterobacterales</taxon>
        <taxon>Enterobacteriaceae</taxon>
        <taxon>Pseudocitrobacter</taxon>
    </lineage>
</organism>
<proteinExistence type="predicted"/>
<reference evidence="1 2" key="1">
    <citation type="submission" date="2018-06" db="EMBL/GenBank/DDBJ databases">
        <title>Genomic Encyclopedia of Type Strains, Phase IV (KMG-IV): sequencing the most valuable type-strain genomes for metagenomic binning, comparative biology and taxonomic classification.</title>
        <authorList>
            <person name="Goeker M."/>
        </authorList>
    </citation>
    <scope>NUCLEOTIDE SEQUENCE [LARGE SCALE GENOMIC DNA]</scope>
    <source>
        <strain evidence="1 2">DSM 27453</strain>
    </source>
</reference>
<keyword evidence="2" id="KW-1185">Reference proteome</keyword>
<gene>
    <name evidence="1" type="ORF">DFQ50_104370</name>
</gene>